<dbReference type="GO" id="GO:0008061">
    <property type="term" value="F:chitin binding"/>
    <property type="evidence" value="ECO:0007669"/>
    <property type="project" value="UniProtKB-KW"/>
</dbReference>
<keyword evidence="5" id="KW-0325">Glycoprotein</keyword>
<protein>
    <recommendedName>
        <fullName evidence="8">Chitin-binding type-2 domain-containing protein</fullName>
    </recommendedName>
</protein>
<feature type="chain" id="PRO_5019856959" description="Chitin-binding type-2 domain-containing protein" evidence="7">
    <location>
        <begin position="19"/>
        <end position="2493"/>
    </location>
</feature>
<feature type="domain" description="Chitin-binding type-2" evidence="8">
    <location>
        <begin position="2433"/>
        <end position="2491"/>
    </location>
</feature>
<reference evidence="9 10" key="1">
    <citation type="submission" date="2018-08" db="EMBL/GenBank/DDBJ databases">
        <authorList>
            <person name="Laetsch R D."/>
            <person name="Stevens L."/>
            <person name="Kumar S."/>
            <person name="Blaxter L. M."/>
        </authorList>
    </citation>
    <scope>NUCLEOTIDE SEQUENCE [LARGE SCALE GENOMIC DNA]</scope>
</reference>
<evidence type="ECO:0000313" key="9">
    <source>
        <dbReference type="EMBL" id="VBB29481.1"/>
    </source>
</evidence>
<dbReference type="PROSITE" id="PS50940">
    <property type="entry name" value="CHIT_BIND_II"/>
    <property type="match status" value="24"/>
</dbReference>
<feature type="domain" description="Chitin-binding type-2" evidence="8">
    <location>
        <begin position="859"/>
        <end position="916"/>
    </location>
</feature>
<dbReference type="Gene3D" id="2.170.140.10">
    <property type="entry name" value="Chitin binding domain"/>
    <property type="match status" value="10"/>
</dbReference>
<dbReference type="InterPro" id="IPR051940">
    <property type="entry name" value="Chitin_bind-dev_reg"/>
</dbReference>
<evidence type="ECO:0000256" key="1">
    <source>
        <dbReference type="ARBA" id="ARBA00022669"/>
    </source>
</evidence>
<keyword evidence="3" id="KW-0677">Repeat</keyword>
<feature type="domain" description="Chitin-binding type-2" evidence="8">
    <location>
        <begin position="628"/>
        <end position="686"/>
    </location>
</feature>
<keyword evidence="4" id="KW-1015">Disulfide bond</keyword>
<keyword evidence="2 7" id="KW-0732">Signal</keyword>
<feature type="domain" description="Chitin-binding type-2" evidence="8">
    <location>
        <begin position="1780"/>
        <end position="1836"/>
    </location>
</feature>
<gene>
    <name evidence="9" type="ORF">NAV_LOCUS4283</name>
</gene>
<dbReference type="SUPFAM" id="SSF57625">
    <property type="entry name" value="Invertebrate chitin-binding proteins"/>
    <property type="match status" value="20"/>
</dbReference>
<feature type="domain" description="Chitin-binding type-2" evidence="8">
    <location>
        <begin position="1847"/>
        <end position="1904"/>
    </location>
</feature>
<evidence type="ECO:0000256" key="2">
    <source>
        <dbReference type="ARBA" id="ARBA00022729"/>
    </source>
</evidence>
<keyword evidence="1" id="KW-0147">Chitin-binding</keyword>
<feature type="domain" description="Chitin-binding type-2" evidence="8">
    <location>
        <begin position="1486"/>
        <end position="1530"/>
    </location>
</feature>
<dbReference type="GO" id="GO:0005576">
    <property type="term" value="C:extracellular region"/>
    <property type="evidence" value="ECO:0007669"/>
    <property type="project" value="InterPro"/>
</dbReference>
<feature type="signal peptide" evidence="7">
    <location>
        <begin position="1"/>
        <end position="18"/>
    </location>
</feature>
<evidence type="ECO:0000256" key="5">
    <source>
        <dbReference type="ARBA" id="ARBA00023180"/>
    </source>
</evidence>
<sequence length="2493" mass="278521">MNLQLLTLLLVLIAFTFCYVICTKVERMQHPGFLDGSYDKVKKQWITKHQEHRPRLVNQLSIKEKEVNILPRSSTMQALKLITPSDIPHKVPDDSDKYSLNVDDVGKIWNVGKVRQLLFEPIRKHTKRAYDSVRSHNLPIPEHRNGQIRQYEGERMDILAVRERREKYPLRKKEKVDPMKCAGQRDGFYEAGPCERWYLSCRNGKAKRIFCADGMYWNSDKSRCEPKINIIYCRLKFDCTGKNDGVYVDGCSNVFWFCNSETASLSKCPKDLYFSINKLRCDLKETIPACGGIDQDEMKSINSQEKISRKSRQNSRKQITHKMLKPHQKHDICEKRKDGKYAIGKCYERFLLCIGGRSLIVKCHNGQLYSPEYQQCTDARNLQFCRDFMDPETTTADRYSVSCSSLPDGIYELGDCERNFSICRNGVGSNASCAPGFIYNGQTGHCNYEFSVEKCSKFKKTEEAHEQIAHTGIVDKMTGSYRRQNICRKWENGMYAIAKCYEKYLFCIDGRGLVVVCSRGQLFSPEHQQCMDAGKIPYCADLANPETTTITGYSAQCSSLPDGVYELGNCEQNFLICFNGEGSTGSCDPDFVYNGQTGHCDYKFKVEKCLKYRKNKQRRDKSALLYENTDCRCKGQRDGLYAAGCTEKFYSCSNGISTGHECPGDLVFNVDSGFCDYPKNVVACGGYRPMMSDEVGTDEGGITSNLVSGCSILEDGIYGLSPCGSGYYHCLRGATSFAKCAFDLVFNPSVNQCDFRENVPGCAQYNETSDKIKKPIHSLAIKPIEDDISKCKNLSDGFYVEGCSRIYYGCANGETFYMNCPWNLAFDYRSSICDEPNNVEACKSEEMPSSLFDGTAPLMPSCTALSNGAYQLGSCLADYIICRDGVTNLASCPDPLVFNSDNLRCALRSDVVACGKISQPIKNKLDAQCAARPDGIFSYNCSKNFYICAKGKTYLFTCPDRMLYNSKFRRCGNFAEAQACVQTESPICNSPGVIMKSDDKFCDGRPDANYAAGLCSRIFFSCVHTTKVLMSCPETLVFDASINRCEKPENVAECRNNCVSDGQDVAKQLITSTIIPFCVGRKDNIYPLGSCLRSYLQCYNQKGIVKYCPDDMIFNGTLSACVPKEACNRVITLPHVAPGSVGNDDAENKLTEEDTKYPLPRCYKLADGDYSAGCVSDFITCVDGSEIRKKCPNSMVFSNVLRRCVSYDQCAFLMYRVLASFYPSHRLDTHKEWMKQENVVITPSISSPGLPPREASSSENCKSQVQCFDTLNENAINMPVSGEDVNRCEYVRKQCINEASDSGKINQVSTEEAATIESHPEEENRIRFCVPEVSGNRIDSIRCDNMDDGLYALDCSDKVAICSGSWKKIYECPQGQFFIPALAKCDESWKCTEKNSCGSDFVGVVYLGKVELVTPSISPLSIGDFSCANKEDGNYGRQCSPIYIKCVQQIPILMRCQTGRLFDQRSSHCISLDRCSMLSTTLDIGKVRCVENERFGIGECNDYYYTCSNGKFVLYKCPPGHIFDIVHGVCGSKCELCGCQADGFTSTSPCNPGEVVPLGPCENTYLECSTHQTFELRRCMNRVHDSFKHPLQLNPYLTRNKYDRNRHRLKLPYTKSIRITPYRIPNIFFGTFRTPSRNIFIPQMTGAGQLRNVKDTFRVIPTLLGNVPNMRTMGIIDQFHLPGNLPMYSFGASRALISHGSTVKLDSDGTTNRNGAVDSLEGSGEGDNTSAVTDNSRVKRDILFDTELSEREIELKTGLEKKWEAELDTELEDGYFGSEPSLCPKTHSSNITLGVCHPSYIFCNGKENFAYLVDCNDGELFDNRLKQCIPATDCILRAHRQSDVNEKTPCTLLSDGSYALPGCNKYFLSCVSNKTLLRSCVDGLYYDGNKQQCDYKERVSSCNDHSNLENVIKEAKIAMPNADLEVFSTLPNFTCSINSTVSLGCSPSFVICAGGTAYVFICDGDLVFDQAKNPIIKFSIFFLFEFCMINNITSSCNRIEDTAECDEQDGEQKIFSVTNEFSSPSPLTGFDDLPHTSVNLTKVSYDASSFDCMIAADGLYASKCSPLFFVCSAGHITGFVCQDELLFNVETGFCDQKEYVASCEETDIVNFSTTSSFITEKSLEPNFITAQLSDHSTKFVLCVNGEGHLFFCQQDLVYNINNNRCDHPRNVAACGNKAGISFRKRAYETSHFENDSISNFHVVDLRAVGSSNHTMQMYCNASQSQTAAYEHCRRDYIFCTQSGTLRKSYCTNGYLFDGDVGRCVPAEVCGIVDDAIGESMSLAKEKCDDTIDGISKGIGLCLSEYYVCKKGVPILRRCFKHLETFSATAGTCVARSLNPECLQTSDVLTDRIEKLNDTDDFCIHRPDGLYRHPTDCTRILQCFGKEMFEHLPCSDGLVFNEISGGCDYKSNVPECAAASEKSEEGNDPLLSNGSNCEGNSHGEHLADEKDCSVFYRCVWGKLEKLFCPEHTVFNPALSVCDFPSAVPYCKVTV</sequence>
<feature type="domain" description="Chitin-binding type-2" evidence="8">
    <location>
        <begin position="1075"/>
        <end position="1129"/>
    </location>
</feature>
<evidence type="ECO:0000256" key="3">
    <source>
        <dbReference type="ARBA" id="ARBA00022737"/>
    </source>
</evidence>
<feature type="domain" description="Chitin-binding type-2" evidence="8">
    <location>
        <begin position="926"/>
        <end position="982"/>
    </location>
</feature>
<feature type="domain" description="Chitin-binding type-2" evidence="8">
    <location>
        <begin position="2049"/>
        <end position="2105"/>
    </location>
</feature>
<feature type="domain" description="Chitin-binding type-2" evidence="8">
    <location>
        <begin position="178"/>
        <end position="235"/>
    </location>
</feature>
<dbReference type="STRING" id="6277.A0A498SK11"/>
<evidence type="ECO:0000313" key="10">
    <source>
        <dbReference type="Proteomes" id="UP000276991"/>
    </source>
</evidence>
<feature type="domain" description="Chitin-binding type-2" evidence="8">
    <location>
        <begin position="707"/>
        <end position="764"/>
    </location>
</feature>
<keyword evidence="10" id="KW-1185">Reference proteome</keyword>
<dbReference type="PANTHER" id="PTHR23301">
    <property type="entry name" value="CHITIN BINDING PERITROPHIN-A"/>
    <property type="match status" value="1"/>
</dbReference>
<evidence type="ECO:0000256" key="6">
    <source>
        <dbReference type="SAM" id="MobiDB-lite"/>
    </source>
</evidence>
<proteinExistence type="predicted"/>
<dbReference type="Proteomes" id="UP000276991">
    <property type="component" value="Unassembled WGS sequence"/>
</dbReference>
<dbReference type="OrthoDB" id="6020543at2759"/>
<feature type="domain" description="Chitin-binding type-2" evidence="8">
    <location>
        <begin position="1424"/>
        <end position="1477"/>
    </location>
</feature>
<organism evidence="9 10">
    <name type="scientific">Acanthocheilonema viteae</name>
    <name type="common">Filarial nematode worm</name>
    <name type="synonym">Dipetalonema viteae</name>
    <dbReference type="NCBI Taxonomy" id="6277"/>
    <lineage>
        <taxon>Eukaryota</taxon>
        <taxon>Metazoa</taxon>
        <taxon>Ecdysozoa</taxon>
        <taxon>Nematoda</taxon>
        <taxon>Chromadorea</taxon>
        <taxon>Rhabditida</taxon>
        <taxon>Spirurina</taxon>
        <taxon>Spiruromorpha</taxon>
        <taxon>Filarioidea</taxon>
        <taxon>Onchocercidae</taxon>
        <taxon>Acanthocheilonema</taxon>
    </lineage>
</organism>
<feature type="domain" description="Chitin-binding type-2" evidence="8">
    <location>
        <begin position="400"/>
        <end position="457"/>
    </location>
</feature>
<feature type="domain" description="Chitin-binding type-2" evidence="8">
    <location>
        <begin position="2116"/>
        <end position="2176"/>
    </location>
</feature>
<feature type="domain" description="Chitin-binding type-2" evidence="8">
    <location>
        <begin position="999"/>
        <end position="1056"/>
    </location>
</feature>
<dbReference type="PANTHER" id="PTHR23301:SF0">
    <property type="entry name" value="CHITIN-BINDING TYPE-2 DOMAIN-CONTAINING PROTEIN-RELATED"/>
    <property type="match status" value="1"/>
</dbReference>
<name>A0A498SK11_ACAVI</name>
<feature type="domain" description="Chitin-binding type-2" evidence="8">
    <location>
        <begin position="330"/>
        <end position="387"/>
    </location>
</feature>
<accession>A0A498SK11</accession>
<feature type="domain" description="Chitin-binding type-2" evidence="8">
    <location>
        <begin position="1159"/>
        <end position="1212"/>
    </location>
</feature>
<evidence type="ECO:0000256" key="7">
    <source>
        <dbReference type="SAM" id="SignalP"/>
    </source>
</evidence>
<evidence type="ECO:0000256" key="4">
    <source>
        <dbReference type="ARBA" id="ARBA00023157"/>
    </source>
</evidence>
<feature type="region of interest" description="Disordered" evidence="6">
    <location>
        <begin position="1707"/>
        <end position="1733"/>
    </location>
</feature>
<feature type="domain" description="Chitin-binding type-2" evidence="8">
    <location>
        <begin position="484"/>
        <end position="541"/>
    </location>
</feature>
<feature type="domain" description="Chitin-binding type-2" evidence="8">
    <location>
        <begin position="2359"/>
        <end position="2417"/>
    </location>
</feature>
<feature type="domain" description="Chitin-binding type-2" evidence="8">
    <location>
        <begin position="788"/>
        <end position="844"/>
    </location>
</feature>
<dbReference type="InterPro" id="IPR036508">
    <property type="entry name" value="Chitin-bd_dom_sf"/>
</dbReference>
<dbReference type="Pfam" id="PF01607">
    <property type="entry name" value="CBM_14"/>
    <property type="match status" value="21"/>
</dbReference>
<dbReference type="InterPro" id="IPR002557">
    <property type="entry name" value="Chitin-bd_dom"/>
</dbReference>
<evidence type="ECO:0000259" key="8">
    <source>
        <dbReference type="PROSITE" id="PS50940"/>
    </source>
</evidence>
<feature type="domain" description="Chitin-binding type-2" evidence="8">
    <location>
        <begin position="554"/>
        <end position="611"/>
    </location>
</feature>
<dbReference type="EMBL" id="UPTC01000621">
    <property type="protein sequence ID" value="VBB29481.1"/>
    <property type="molecule type" value="Genomic_DNA"/>
</dbReference>
<feature type="domain" description="Chitin-binding type-2" evidence="8">
    <location>
        <begin position="1340"/>
        <end position="1393"/>
    </location>
</feature>
<feature type="domain" description="Chitin-binding type-2" evidence="8">
    <location>
        <begin position="236"/>
        <end position="292"/>
    </location>
</feature>
<dbReference type="SMART" id="SM00494">
    <property type="entry name" value="ChtBD2"/>
    <property type="match status" value="26"/>
</dbReference>
<feature type="domain" description="Chitin-binding type-2" evidence="8">
    <location>
        <begin position="2216"/>
        <end position="2271"/>
    </location>
</feature>